<dbReference type="InParanoid" id="A0A1J7J9B1"/>
<evidence type="ECO:0000313" key="2">
    <source>
        <dbReference type="EMBL" id="OIW24114.1"/>
    </source>
</evidence>
<dbReference type="STRING" id="1408157.A0A1J7J9B1"/>
<proteinExistence type="predicted"/>
<gene>
    <name evidence="2" type="ORF">CONLIGDRAFT_564789</name>
</gene>
<feature type="non-terminal residue" evidence="2">
    <location>
        <position position="304"/>
    </location>
</feature>
<evidence type="ECO:0000256" key="1">
    <source>
        <dbReference type="SAM" id="MobiDB-lite"/>
    </source>
</evidence>
<name>A0A1J7J9B1_9PEZI</name>
<feature type="compositionally biased region" description="Basic and acidic residues" evidence="1">
    <location>
        <begin position="286"/>
        <end position="297"/>
    </location>
</feature>
<organism evidence="2 3">
    <name type="scientific">Coniochaeta ligniaria NRRL 30616</name>
    <dbReference type="NCBI Taxonomy" id="1408157"/>
    <lineage>
        <taxon>Eukaryota</taxon>
        <taxon>Fungi</taxon>
        <taxon>Dikarya</taxon>
        <taxon>Ascomycota</taxon>
        <taxon>Pezizomycotina</taxon>
        <taxon>Sordariomycetes</taxon>
        <taxon>Sordariomycetidae</taxon>
        <taxon>Coniochaetales</taxon>
        <taxon>Coniochaetaceae</taxon>
        <taxon>Coniochaeta</taxon>
    </lineage>
</organism>
<reference evidence="2 3" key="1">
    <citation type="submission" date="2016-10" db="EMBL/GenBank/DDBJ databases">
        <title>Draft genome sequence of Coniochaeta ligniaria NRRL30616, a lignocellulolytic fungus for bioabatement of inhibitors in plant biomass hydrolysates.</title>
        <authorList>
            <consortium name="DOE Joint Genome Institute"/>
            <person name="Jimenez D.J."/>
            <person name="Hector R.E."/>
            <person name="Riley R."/>
            <person name="Sun H."/>
            <person name="Grigoriev I.V."/>
            <person name="Van Elsas J.D."/>
            <person name="Nichols N.N."/>
        </authorList>
    </citation>
    <scope>NUCLEOTIDE SEQUENCE [LARGE SCALE GENOMIC DNA]</scope>
    <source>
        <strain evidence="2 3">NRRL 30616</strain>
    </source>
</reference>
<dbReference type="Proteomes" id="UP000182658">
    <property type="component" value="Unassembled WGS sequence"/>
</dbReference>
<dbReference type="OrthoDB" id="4367324at2759"/>
<feature type="region of interest" description="Disordered" evidence="1">
    <location>
        <begin position="277"/>
        <end position="304"/>
    </location>
</feature>
<sequence>MVTIREALTEPNPVLDTHELRPGPNTTQVQGAVAPETWVRWTDFNYKKLSNLFASELRICNEDTLQAAFIRFLMPTVNWCLSDQPGSCYYGPGSRVPHELRPDWSCIAHGLYVNYVPGDTKLSSKFLPDMMDLEEWSKVLAQETYYIKTFQSRYGFIITDEHLVVLRISRQRTGEGLAAGRPYRSQTFYSSNYAADGESSFANTTASYLDNDPSTWEMRPPEYAVIPWSAHGPKNLTVKLSLWFLAMMAAQGDRDIDYSYPALDSWRKEGSKYVHNTTGVTKKRAAKDDKIEGRDPEASELATA</sequence>
<keyword evidence="3" id="KW-1185">Reference proteome</keyword>
<protein>
    <submittedName>
        <fullName evidence="2">Uncharacterized protein</fullName>
    </submittedName>
</protein>
<evidence type="ECO:0000313" key="3">
    <source>
        <dbReference type="Proteomes" id="UP000182658"/>
    </source>
</evidence>
<accession>A0A1J7J9B1</accession>
<dbReference type="AlphaFoldDB" id="A0A1J7J9B1"/>
<dbReference type="EMBL" id="KV875105">
    <property type="protein sequence ID" value="OIW24114.1"/>
    <property type="molecule type" value="Genomic_DNA"/>
</dbReference>